<dbReference type="SUPFAM" id="SSF50729">
    <property type="entry name" value="PH domain-like"/>
    <property type="match status" value="1"/>
</dbReference>
<dbReference type="InterPro" id="IPR001849">
    <property type="entry name" value="PH_domain"/>
</dbReference>
<keyword evidence="4" id="KW-1185">Reference proteome</keyword>
<sequence length="479" mass="53385">MPQTDCCSGLLEVKIPSKSKRGFTPWKAWKKQWCEIKRLDSIENGVELKLKSSKDGNVLNCFILPRSSIICRTESRTKQYAFGVFNLGRKQKPIIFLTGGSESESQDWMGSIRRMLSVASYLPVDNCNFRVSLVDNHHSRSAGLLGTFGVLSVNQQDLVISDPCTGEPKITWKWFHFHQFHLQAPLHSGADQKIIVMHTSSEFPAGPGQLFLYCKYASNLLHHLVARGHYPKATNRLSRSEGDLCNALNNSYQSESPVCLRSQTGSEDSGIRASTVSDDSEYQLKTKNASSVISIGMDVVTKTPGGSETEDSSQDLLIPDQKLGIPRNESGISLASGIYEEIPDDHEYISGASNTKHASHVYENPSDVIIELRKKFFFTPPPLPPRSADFGWLNKNHLSNEFATPPPKPRSNTMPAQDLSRISKIFTSDSDYEVMSPSKSASAEKPKKSLVENFYMPMLPLKYLKLKTETSVTVDIKKT</sequence>
<dbReference type="PROSITE" id="PS50003">
    <property type="entry name" value="PH_DOMAIN"/>
    <property type="match status" value="1"/>
</dbReference>
<evidence type="ECO:0000313" key="3">
    <source>
        <dbReference type="EMBL" id="CAH1108146.1"/>
    </source>
</evidence>
<organism evidence="3 4">
    <name type="scientific">Psylliodes chrysocephalus</name>
    <dbReference type="NCBI Taxonomy" id="3402493"/>
    <lineage>
        <taxon>Eukaryota</taxon>
        <taxon>Metazoa</taxon>
        <taxon>Ecdysozoa</taxon>
        <taxon>Arthropoda</taxon>
        <taxon>Hexapoda</taxon>
        <taxon>Insecta</taxon>
        <taxon>Pterygota</taxon>
        <taxon>Neoptera</taxon>
        <taxon>Endopterygota</taxon>
        <taxon>Coleoptera</taxon>
        <taxon>Polyphaga</taxon>
        <taxon>Cucujiformia</taxon>
        <taxon>Chrysomeloidea</taxon>
        <taxon>Chrysomelidae</taxon>
        <taxon>Galerucinae</taxon>
        <taxon>Alticini</taxon>
        <taxon>Psylliodes</taxon>
    </lineage>
</organism>
<evidence type="ECO:0000259" key="2">
    <source>
        <dbReference type="PROSITE" id="PS50003"/>
    </source>
</evidence>
<feature type="domain" description="PH" evidence="2">
    <location>
        <begin position="17"/>
        <end position="117"/>
    </location>
</feature>
<protein>
    <recommendedName>
        <fullName evidence="2">PH domain-containing protein</fullName>
    </recommendedName>
</protein>
<proteinExistence type="predicted"/>
<evidence type="ECO:0000256" key="1">
    <source>
        <dbReference type="SAM" id="MobiDB-lite"/>
    </source>
</evidence>
<accession>A0A9P0D1I1</accession>
<gene>
    <name evidence="3" type="ORF">PSYICH_LOCUS8413</name>
</gene>
<dbReference type="Proteomes" id="UP001153636">
    <property type="component" value="Chromosome 3"/>
</dbReference>
<dbReference type="AlphaFoldDB" id="A0A9P0D1I1"/>
<dbReference type="InterPro" id="IPR011993">
    <property type="entry name" value="PH-like_dom_sf"/>
</dbReference>
<dbReference type="EMBL" id="OV651815">
    <property type="protein sequence ID" value="CAH1108146.1"/>
    <property type="molecule type" value="Genomic_DNA"/>
</dbReference>
<evidence type="ECO:0000313" key="4">
    <source>
        <dbReference type="Proteomes" id="UP001153636"/>
    </source>
</evidence>
<feature type="region of interest" description="Disordered" evidence="1">
    <location>
        <begin position="400"/>
        <end position="419"/>
    </location>
</feature>
<name>A0A9P0D1I1_9CUCU</name>
<reference evidence="3" key="1">
    <citation type="submission" date="2022-01" db="EMBL/GenBank/DDBJ databases">
        <authorList>
            <person name="King R."/>
        </authorList>
    </citation>
    <scope>NUCLEOTIDE SEQUENCE</scope>
</reference>
<feature type="region of interest" description="Disordered" evidence="1">
    <location>
        <begin position="259"/>
        <end position="278"/>
    </location>
</feature>
<dbReference type="OrthoDB" id="6077994at2759"/>
<dbReference type="Gene3D" id="2.30.29.30">
    <property type="entry name" value="Pleckstrin-homology domain (PH domain)/Phosphotyrosine-binding domain (PTB)"/>
    <property type="match status" value="2"/>
</dbReference>